<dbReference type="AlphaFoldDB" id="R2T2M6"/>
<evidence type="ECO:0000313" key="3">
    <source>
        <dbReference type="Proteomes" id="UP000013782"/>
    </source>
</evidence>
<dbReference type="Pfam" id="PF16804">
    <property type="entry name" value="DUF5071"/>
    <property type="match status" value="1"/>
</dbReference>
<dbReference type="HOGENOM" id="CLU_124546_0_0_9"/>
<organism evidence="2 3">
    <name type="scientific">Enterococcus pallens ATCC BAA-351</name>
    <dbReference type="NCBI Taxonomy" id="1158607"/>
    <lineage>
        <taxon>Bacteria</taxon>
        <taxon>Bacillati</taxon>
        <taxon>Bacillota</taxon>
        <taxon>Bacilli</taxon>
        <taxon>Lactobacillales</taxon>
        <taxon>Enterococcaceae</taxon>
        <taxon>Enterococcus</taxon>
    </lineage>
</organism>
<feature type="domain" description="DUF5071" evidence="1">
    <location>
        <begin position="6"/>
        <end position="122"/>
    </location>
</feature>
<accession>R2T2M6</accession>
<dbReference type="PATRIC" id="fig|1158607.3.peg.2181"/>
<keyword evidence="3" id="KW-1185">Reference proteome</keyword>
<reference evidence="2 3" key="1">
    <citation type="submission" date="2013-02" db="EMBL/GenBank/DDBJ databases">
        <title>The Genome Sequence of Enterococcus pallens BAA-351.</title>
        <authorList>
            <consortium name="The Broad Institute Genome Sequencing Platform"/>
            <consortium name="The Broad Institute Genome Sequencing Center for Infectious Disease"/>
            <person name="Earl A.M."/>
            <person name="Gilmore M.S."/>
            <person name="Lebreton F."/>
            <person name="Walker B."/>
            <person name="Young S.K."/>
            <person name="Zeng Q."/>
            <person name="Gargeya S."/>
            <person name="Fitzgerald M."/>
            <person name="Haas B."/>
            <person name="Abouelleil A."/>
            <person name="Alvarado L."/>
            <person name="Arachchi H.M."/>
            <person name="Berlin A.M."/>
            <person name="Chapman S.B."/>
            <person name="Dewar J."/>
            <person name="Goldberg J."/>
            <person name="Griggs A."/>
            <person name="Gujja S."/>
            <person name="Hansen M."/>
            <person name="Howarth C."/>
            <person name="Imamovic A."/>
            <person name="Larimer J."/>
            <person name="McCowan C."/>
            <person name="Murphy C."/>
            <person name="Neiman D."/>
            <person name="Pearson M."/>
            <person name="Priest M."/>
            <person name="Roberts A."/>
            <person name="Saif S."/>
            <person name="Shea T."/>
            <person name="Sisk P."/>
            <person name="Sykes S."/>
            <person name="Wortman J."/>
            <person name="Nusbaum C."/>
            <person name="Birren B."/>
        </authorList>
    </citation>
    <scope>NUCLEOTIDE SEQUENCE [LARGE SCALE GENOMIC DNA]</scope>
    <source>
        <strain evidence="2 3">ATCC BAA-351</strain>
    </source>
</reference>
<dbReference type="InterPro" id="IPR031837">
    <property type="entry name" value="DUF5071"/>
</dbReference>
<dbReference type="InterPro" id="IPR038692">
    <property type="entry name" value="Cthe_2751_sf"/>
</dbReference>
<dbReference type="OrthoDB" id="1846249at2"/>
<dbReference type="eggNOG" id="ENOG503003A">
    <property type="taxonomic scope" value="Bacteria"/>
</dbReference>
<dbReference type="CDD" id="cd11743">
    <property type="entry name" value="Cthe_2751_like"/>
    <property type="match status" value="1"/>
</dbReference>
<dbReference type="EMBL" id="AJAQ01000015">
    <property type="protein sequence ID" value="EOH94474.1"/>
    <property type="molecule type" value="Genomic_DNA"/>
</dbReference>
<proteinExistence type="predicted"/>
<dbReference type="Proteomes" id="UP000013782">
    <property type="component" value="Unassembled WGS sequence"/>
</dbReference>
<comment type="caution">
    <text evidence="2">The sequence shown here is derived from an EMBL/GenBank/DDBJ whole genome shotgun (WGS) entry which is preliminary data.</text>
</comment>
<dbReference type="Gene3D" id="1.25.40.750">
    <property type="entry name" value="Domain of unknown function DUF5071"/>
    <property type="match status" value="1"/>
</dbReference>
<name>R2T2M6_9ENTE</name>
<gene>
    <name evidence="2" type="ORF">UAU_02209</name>
</gene>
<dbReference type="RefSeq" id="WP_010757200.1">
    <property type="nucleotide sequence ID" value="NZ_ASWD01000001.1"/>
</dbReference>
<protein>
    <recommendedName>
        <fullName evidence="1">DUF5071 domain-containing protein</fullName>
    </recommendedName>
</protein>
<evidence type="ECO:0000259" key="1">
    <source>
        <dbReference type="Pfam" id="PF16804"/>
    </source>
</evidence>
<evidence type="ECO:0000313" key="2">
    <source>
        <dbReference type="EMBL" id="EOH94474.1"/>
    </source>
</evidence>
<sequence length="128" mass="14936">MKSNELVPKDKFDTKAIERLSTATNSEVLPILGDLLMWLQDLNWPVAKELMELLPRFQADFTPHILEVLHSDDAIWKNGVLQLVESFTKEYVLNLSTDIKRIANHPNVDEQFEETYFYAKNIIKKFDL</sequence>